<dbReference type="EC" id="4.1.1.97" evidence="3"/>
<dbReference type="InterPro" id="IPR036778">
    <property type="entry name" value="OHCU_decarboxylase_sf"/>
</dbReference>
<feature type="region of interest" description="Disordered" evidence="7">
    <location>
        <begin position="1"/>
        <end position="35"/>
    </location>
</feature>
<keyword evidence="5" id="KW-0210">Decarboxylase</keyword>
<evidence type="ECO:0000256" key="3">
    <source>
        <dbReference type="ARBA" id="ARBA00012257"/>
    </source>
</evidence>
<dbReference type="RefSeq" id="WP_100452463.1">
    <property type="nucleotide sequence ID" value="NZ_UHID01000009.1"/>
</dbReference>
<dbReference type="GO" id="GO:0051997">
    <property type="term" value="F:2-oxo-4-hydroxy-4-carboxy-5-ureidoimidazoline decarboxylase activity"/>
    <property type="evidence" value="ECO:0007669"/>
    <property type="project" value="UniProtKB-EC"/>
</dbReference>
<feature type="compositionally biased region" description="Low complexity" evidence="7">
    <location>
        <begin position="183"/>
        <end position="199"/>
    </location>
</feature>
<evidence type="ECO:0000256" key="5">
    <source>
        <dbReference type="ARBA" id="ARBA00022793"/>
    </source>
</evidence>
<dbReference type="PANTHER" id="PTHR43466">
    <property type="entry name" value="2-OXO-4-HYDROXY-4-CARBOXY-5-UREIDOIMIDAZOLINE DECARBOXYLASE-RELATED"/>
    <property type="match status" value="1"/>
</dbReference>
<feature type="domain" description="Oxo-4-hydroxy-4-carboxy-5-ureidoimidazoline decarboxylase" evidence="8">
    <location>
        <begin position="42"/>
        <end position="181"/>
    </location>
</feature>
<dbReference type="NCBIfam" id="NF010372">
    <property type="entry name" value="PRK13798.1"/>
    <property type="match status" value="1"/>
</dbReference>
<feature type="region of interest" description="Disordered" evidence="7">
    <location>
        <begin position="183"/>
        <end position="230"/>
    </location>
</feature>
<proteinExistence type="predicted"/>
<dbReference type="Gene3D" id="1.10.3330.10">
    <property type="entry name" value="Oxo-4-hydroxy-4-carboxy-5-ureidoimidazoline decarboxylase"/>
    <property type="match status" value="1"/>
</dbReference>
<evidence type="ECO:0000256" key="1">
    <source>
        <dbReference type="ARBA" id="ARBA00001163"/>
    </source>
</evidence>
<name>A0A380PAN8_STRGR</name>
<evidence type="ECO:0000256" key="7">
    <source>
        <dbReference type="SAM" id="MobiDB-lite"/>
    </source>
</evidence>
<evidence type="ECO:0000256" key="6">
    <source>
        <dbReference type="ARBA" id="ARBA00023239"/>
    </source>
</evidence>
<dbReference type="SUPFAM" id="SSF158694">
    <property type="entry name" value="UraD-Like"/>
    <property type="match status" value="1"/>
</dbReference>
<feature type="compositionally biased region" description="Basic and acidic residues" evidence="7">
    <location>
        <begin position="207"/>
        <end position="222"/>
    </location>
</feature>
<dbReference type="GO" id="GO:0019628">
    <property type="term" value="P:urate catabolic process"/>
    <property type="evidence" value="ECO:0007669"/>
    <property type="project" value="TreeGrafter"/>
</dbReference>
<dbReference type="PANTHER" id="PTHR43466:SF1">
    <property type="entry name" value="2-OXO-4-HYDROXY-4-CARBOXY-5-UREIDOIMIDAZOLINE DECARBOXYLASE-RELATED"/>
    <property type="match status" value="1"/>
</dbReference>
<evidence type="ECO:0000259" key="8">
    <source>
        <dbReference type="Pfam" id="PF09349"/>
    </source>
</evidence>
<keyword evidence="4" id="KW-0659">Purine metabolism</keyword>
<organism evidence="9 10">
    <name type="scientific">Streptomyces griseus</name>
    <dbReference type="NCBI Taxonomy" id="1911"/>
    <lineage>
        <taxon>Bacteria</taxon>
        <taxon>Bacillati</taxon>
        <taxon>Actinomycetota</taxon>
        <taxon>Actinomycetes</taxon>
        <taxon>Kitasatosporales</taxon>
        <taxon>Streptomycetaceae</taxon>
        <taxon>Streptomyces</taxon>
    </lineage>
</organism>
<evidence type="ECO:0000256" key="2">
    <source>
        <dbReference type="ARBA" id="ARBA00004754"/>
    </source>
</evidence>
<dbReference type="GeneID" id="95072394"/>
<dbReference type="AlphaFoldDB" id="A0A380PAN8"/>
<evidence type="ECO:0000313" key="10">
    <source>
        <dbReference type="Proteomes" id="UP000254150"/>
    </source>
</evidence>
<dbReference type="InterPro" id="IPR018020">
    <property type="entry name" value="OHCU_decarboxylase"/>
</dbReference>
<comment type="catalytic activity">
    <reaction evidence="1">
        <text>5-hydroxy-2-oxo-4-ureido-2,5-dihydro-1H-imidazole-5-carboxylate + H(+) = (S)-allantoin + CO2</text>
        <dbReference type="Rhea" id="RHEA:26301"/>
        <dbReference type="ChEBI" id="CHEBI:15378"/>
        <dbReference type="ChEBI" id="CHEBI:15678"/>
        <dbReference type="ChEBI" id="CHEBI:16526"/>
        <dbReference type="ChEBI" id="CHEBI:58639"/>
        <dbReference type="EC" id="4.1.1.97"/>
    </reaction>
</comment>
<keyword evidence="6" id="KW-0456">Lyase</keyword>
<dbReference type="Pfam" id="PF09349">
    <property type="entry name" value="OHCU_decarbox"/>
    <property type="match status" value="1"/>
</dbReference>
<gene>
    <name evidence="9" type="ORF">NCTC7807_05454</name>
</gene>
<accession>A0A380PAN8</accession>
<dbReference type="EMBL" id="UHID01000009">
    <property type="protein sequence ID" value="SUP62289.1"/>
    <property type="molecule type" value="Genomic_DNA"/>
</dbReference>
<sequence>MAALSPPPHEERTLPAEPGRSTHAPAVPGYPTVPPGLARLNSDPADRAVATLLTCCASPDWAKRLAAHRPYPDVCALLAAGDEALYDLPPAARHEALTGEADRSAAPPSGYSAADTALVHAQTAYAAKFGFPFVVCLDGQAPAHALNQRLTAIHTRLDNAEEPELALATEELRRLVRGRLARRAAGAAHPSGALPAPGRRGPGRAHGSAEDAVCRESRDSGRPDSPYVPV</sequence>
<reference evidence="9 10" key="1">
    <citation type="submission" date="2018-06" db="EMBL/GenBank/DDBJ databases">
        <authorList>
            <consortium name="Pathogen Informatics"/>
            <person name="Doyle S."/>
        </authorList>
    </citation>
    <scope>NUCLEOTIDE SEQUENCE [LARGE SCALE GENOMIC DNA]</scope>
    <source>
        <strain evidence="9 10">NCTC7807</strain>
    </source>
</reference>
<protein>
    <recommendedName>
        <fullName evidence="3">2-oxo-4-hydroxy-4-carboxy-5-ureidoimidazoline decarboxylase</fullName>
        <ecNumber evidence="3">4.1.1.97</ecNumber>
    </recommendedName>
</protein>
<comment type="pathway">
    <text evidence="2">Purine metabolism; urate degradation; (S)-allantoin from urate: step 3/3.</text>
</comment>
<evidence type="ECO:0000256" key="4">
    <source>
        <dbReference type="ARBA" id="ARBA00022631"/>
    </source>
</evidence>
<dbReference type="Proteomes" id="UP000254150">
    <property type="component" value="Unassembled WGS sequence"/>
</dbReference>
<evidence type="ECO:0000313" key="9">
    <source>
        <dbReference type="EMBL" id="SUP62289.1"/>
    </source>
</evidence>
<dbReference type="GO" id="GO:0006144">
    <property type="term" value="P:purine nucleobase metabolic process"/>
    <property type="evidence" value="ECO:0007669"/>
    <property type="project" value="UniProtKB-KW"/>
</dbReference>